<dbReference type="CDD" id="cd10155">
    <property type="entry name" value="BsYrkD-like_DUF156"/>
    <property type="match status" value="1"/>
</dbReference>
<evidence type="ECO:0000313" key="2">
    <source>
        <dbReference type="Proteomes" id="UP000190229"/>
    </source>
</evidence>
<gene>
    <name evidence="1" type="ORF">B2M26_14485</name>
</gene>
<protein>
    <submittedName>
        <fullName evidence="1">Cytoplasmic protein</fullName>
    </submittedName>
</protein>
<dbReference type="EMBL" id="MWPS01000046">
    <property type="protein sequence ID" value="OPG15029.1"/>
    <property type="molecule type" value="Genomic_DNA"/>
</dbReference>
<dbReference type="InterPro" id="IPR038390">
    <property type="entry name" value="Metal_Tscrpt_repr_sf"/>
</dbReference>
<dbReference type="PANTHER" id="PTHR33677">
    <property type="entry name" value="TRANSCRIPTIONAL REPRESSOR FRMR-RELATED"/>
    <property type="match status" value="1"/>
</dbReference>
<dbReference type="RefSeq" id="WP_079291800.1">
    <property type="nucleotide sequence ID" value="NZ_MWPS01000046.1"/>
</dbReference>
<comment type="caution">
    <text evidence="1">The sequence shown here is derived from an EMBL/GenBank/DDBJ whole genome shotgun (WGS) entry which is preliminary data.</text>
</comment>
<proteinExistence type="predicted"/>
<dbReference type="Gene3D" id="1.20.58.1000">
    <property type="entry name" value="Metal-sensitive repressor, helix protomer"/>
    <property type="match status" value="1"/>
</dbReference>
<reference evidence="1 2" key="1">
    <citation type="submission" date="2017-02" db="EMBL/GenBank/DDBJ databases">
        <title>Draft genome of Acidibacillus ferrooxidans Huett2.</title>
        <authorList>
            <person name="Schopf S."/>
        </authorList>
    </citation>
    <scope>NUCLEOTIDE SEQUENCE [LARGE SCALE GENOMIC DNA]</scope>
    <source>
        <strain evidence="1 2">Huett2</strain>
    </source>
</reference>
<evidence type="ECO:0000313" key="1">
    <source>
        <dbReference type="EMBL" id="OPG15029.1"/>
    </source>
</evidence>
<keyword evidence="2" id="KW-1185">Reference proteome</keyword>
<dbReference type="AlphaFoldDB" id="A0A1V4EQ26"/>
<dbReference type="PANTHER" id="PTHR33677:SF5">
    <property type="entry name" value="TRANSCRIPTIONAL REPRESSOR FRMR"/>
    <property type="match status" value="1"/>
</dbReference>
<dbReference type="Proteomes" id="UP000190229">
    <property type="component" value="Unassembled WGS sequence"/>
</dbReference>
<name>A0A1V4EQ26_9BACL</name>
<dbReference type="GO" id="GO:0003677">
    <property type="term" value="F:DNA binding"/>
    <property type="evidence" value="ECO:0007669"/>
    <property type="project" value="InterPro"/>
</dbReference>
<organism evidence="1 2">
    <name type="scientific">Ferroacidibacillus organovorans</name>
    <dbReference type="NCBI Taxonomy" id="1765683"/>
    <lineage>
        <taxon>Bacteria</taxon>
        <taxon>Bacillati</taxon>
        <taxon>Bacillota</taxon>
        <taxon>Bacilli</taxon>
        <taxon>Bacillales</taxon>
        <taxon>Alicyclobacillaceae</taxon>
        <taxon>Ferroacidibacillus</taxon>
    </lineage>
</organism>
<dbReference type="GO" id="GO:0046872">
    <property type="term" value="F:metal ion binding"/>
    <property type="evidence" value="ECO:0007669"/>
    <property type="project" value="InterPro"/>
</dbReference>
<accession>A0A1V4EQ26</accession>
<dbReference type="GO" id="GO:0045892">
    <property type="term" value="P:negative regulation of DNA-templated transcription"/>
    <property type="evidence" value="ECO:0007669"/>
    <property type="project" value="UniProtKB-ARBA"/>
</dbReference>
<sequence length="86" mass="9902">MEYTDKMFNRLKRVEGQIRGVLEMMEKERDCKDVVTQLSAIRSAVDKAIAAIVVDNLEKCIRMDMDNEISTHDAVQQAMNLLLKSR</sequence>
<dbReference type="Pfam" id="PF02583">
    <property type="entry name" value="Trns_repr_metal"/>
    <property type="match status" value="1"/>
</dbReference>
<dbReference type="InterPro" id="IPR003735">
    <property type="entry name" value="Metal_Tscrpt_repr"/>
</dbReference>